<dbReference type="SUPFAM" id="SSF53850">
    <property type="entry name" value="Periplasmic binding protein-like II"/>
    <property type="match status" value="1"/>
</dbReference>
<accession>U3BN23</accession>
<feature type="domain" description="HTH lysR-type" evidence="5">
    <location>
        <begin position="1"/>
        <end position="34"/>
    </location>
</feature>
<dbReference type="PANTHER" id="PTHR30537">
    <property type="entry name" value="HTH-TYPE TRANSCRIPTIONAL REGULATOR"/>
    <property type="match status" value="1"/>
</dbReference>
<evidence type="ECO:0000256" key="1">
    <source>
        <dbReference type="ARBA" id="ARBA00009437"/>
    </source>
</evidence>
<evidence type="ECO:0000313" key="7">
    <source>
        <dbReference type="Proteomes" id="UP000016570"/>
    </source>
</evidence>
<dbReference type="STRING" id="1219065.VPR01S_10_01740"/>
<evidence type="ECO:0000259" key="5">
    <source>
        <dbReference type="PROSITE" id="PS50931"/>
    </source>
</evidence>
<dbReference type="Pfam" id="PF03466">
    <property type="entry name" value="LysR_substrate"/>
    <property type="match status" value="1"/>
</dbReference>
<evidence type="ECO:0000256" key="4">
    <source>
        <dbReference type="ARBA" id="ARBA00023163"/>
    </source>
</evidence>
<protein>
    <submittedName>
        <fullName evidence="6">Putative LysR family transcriptional regulator</fullName>
    </submittedName>
</protein>
<dbReference type="InterPro" id="IPR005119">
    <property type="entry name" value="LysR_subst-bd"/>
</dbReference>
<dbReference type="AlphaFoldDB" id="U3BN23"/>
<name>U3BN23_VIBPR</name>
<organism evidence="6 7">
    <name type="scientific">Vibrio proteolyticus NBRC 13287</name>
    <dbReference type="NCBI Taxonomy" id="1219065"/>
    <lineage>
        <taxon>Bacteria</taxon>
        <taxon>Pseudomonadati</taxon>
        <taxon>Pseudomonadota</taxon>
        <taxon>Gammaproteobacteria</taxon>
        <taxon>Vibrionales</taxon>
        <taxon>Vibrionaceae</taxon>
        <taxon>Vibrio</taxon>
    </lineage>
</organism>
<keyword evidence="4" id="KW-0804">Transcription</keyword>
<dbReference type="Proteomes" id="UP000016570">
    <property type="component" value="Unassembled WGS sequence"/>
</dbReference>
<sequence>MFVTAAAVSQQIRQLEDWLGVELFIRQHRRVKLTAEGGILYQQTKRGFDHIQDGVRQVNQDPNPNQLSISTLPSFAQHWLVPRIGQFRQQHPELAMLIEPRNELINFQDSNVDICIRYGRGHYPNLESRLFMDEVLYPVCHPLYQQQHNIYQLDDLHRAELIEDTWPDINWDVWLKNIGQLPKPTIQYHGSQFVLEGALAVQGVALTKHSLAFRYIQEGKLVRIGDIALRPEYQYYLCAPAGYFRRPKIALFCEWIEEQAAQFQCEAQYNLTVIEAKY</sequence>
<reference evidence="6 7" key="1">
    <citation type="submission" date="2013-09" db="EMBL/GenBank/DDBJ databases">
        <title>Whole genome shotgun sequence of Vibrio proteolyticus NBRC 13287.</title>
        <authorList>
            <person name="Isaki S."/>
            <person name="Hosoyama A."/>
            <person name="Numata M."/>
            <person name="Hashimoto M."/>
            <person name="Hosoyama Y."/>
            <person name="Tsuchikane K."/>
            <person name="Noguchi M."/>
            <person name="Hirakata S."/>
            <person name="Ichikawa N."/>
            <person name="Ohji S."/>
            <person name="Yamazoe A."/>
            <person name="Fujita N."/>
        </authorList>
    </citation>
    <scope>NUCLEOTIDE SEQUENCE [LARGE SCALE GENOMIC DNA]</scope>
    <source>
        <strain evidence="6 7">NBRC 13287</strain>
    </source>
</reference>
<dbReference type="GO" id="GO:0043565">
    <property type="term" value="F:sequence-specific DNA binding"/>
    <property type="evidence" value="ECO:0007669"/>
    <property type="project" value="TreeGrafter"/>
</dbReference>
<dbReference type="eggNOG" id="COG0583">
    <property type="taxonomic scope" value="Bacteria"/>
</dbReference>
<dbReference type="PROSITE" id="PS50931">
    <property type="entry name" value="HTH_LYSR"/>
    <property type="match status" value="1"/>
</dbReference>
<dbReference type="EMBL" id="BATJ01000010">
    <property type="protein sequence ID" value="GAD67978.1"/>
    <property type="molecule type" value="Genomic_DNA"/>
</dbReference>
<evidence type="ECO:0000256" key="2">
    <source>
        <dbReference type="ARBA" id="ARBA00023015"/>
    </source>
</evidence>
<dbReference type="PANTHER" id="PTHR30537:SF74">
    <property type="entry name" value="HTH-TYPE TRANSCRIPTIONAL REGULATOR TRPI"/>
    <property type="match status" value="1"/>
</dbReference>
<dbReference type="CDD" id="cd08432">
    <property type="entry name" value="PBP2_GcdR_TrpI_HvrB_AmpR_like"/>
    <property type="match status" value="1"/>
</dbReference>
<dbReference type="SUPFAM" id="SSF46785">
    <property type="entry name" value="Winged helix' DNA-binding domain"/>
    <property type="match status" value="1"/>
</dbReference>
<comment type="similarity">
    <text evidence="1">Belongs to the LysR transcriptional regulatory family.</text>
</comment>
<dbReference type="Pfam" id="PF00126">
    <property type="entry name" value="HTH_1"/>
    <property type="match status" value="1"/>
</dbReference>
<dbReference type="InterPro" id="IPR000847">
    <property type="entry name" value="LysR_HTH_N"/>
</dbReference>
<dbReference type="Gene3D" id="1.10.10.10">
    <property type="entry name" value="Winged helix-like DNA-binding domain superfamily/Winged helix DNA-binding domain"/>
    <property type="match status" value="1"/>
</dbReference>
<gene>
    <name evidence="6" type="ORF">VPR01S_10_01740</name>
</gene>
<keyword evidence="7" id="KW-1185">Reference proteome</keyword>
<dbReference type="Gene3D" id="3.40.190.10">
    <property type="entry name" value="Periplasmic binding protein-like II"/>
    <property type="match status" value="2"/>
</dbReference>
<evidence type="ECO:0000313" key="6">
    <source>
        <dbReference type="EMBL" id="GAD67978.1"/>
    </source>
</evidence>
<comment type="caution">
    <text evidence="6">The sequence shown here is derived from an EMBL/GenBank/DDBJ whole genome shotgun (WGS) entry which is preliminary data.</text>
</comment>
<proteinExistence type="inferred from homology"/>
<dbReference type="InterPro" id="IPR036390">
    <property type="entry name" value="WH_DNA-bd_sf"/>
</dbReference>
<keyword evidence="2" id="KW-0805">Transcription regulation</keyword>
<dbReference type="GO" id="GO:0006351">
    <property type="term" value="P:DNA-templated transcription"/>
    <property type="evidence" value="ECO:0007669"/>
    <property type="project" value="TreeGrafter"/>
</dbReference>
<dbReference type="InterPro" id="IPR036388">
    <property type="entry name" value="WH-like_DNA-bd_sf"/>
</dbReference>
<dbReference type="GO" id="GO:0003700">
    <property type="term" value="F:DNA-binding transcription factor activity"/>
    <property type="evidence" value="ECO:0007669"/>
    <property type="project" value="InterPro"/>
</dbReference>
<keyword evidence="3" id="KW-0238">DNA-binding</keyword>
<dbReference type="InterPro" id="IPR058163">
    <property type="entry name" value="LysR-type_TF_proteobact-type"/>
</dbReference>
<evidence type="ECO:0000256" key="3">
    <source>
        <dbReference type="ARBA" id="ARBA00023125"/>
    </source>
</evidence>